<feature type="compositionally biased region" description="Basic and acidic residues" evidence="1">
    <location>
        <begin position="1"/>
        <end position="10"/>
    </location>
</feature>
<proteinExistence type="predicted"/>
<gene>
    <name evidence="2" type="ORF">CVT26_000667</name>
</gene>
<dbReference type="InParanoid" id="A0A409WW35"/>
<accession>A0A409WW35</accession>
<dbReference type="EMBL" id="NHYE01004709">
    <property type="protein sequence ID" value="PPQ82733.1"/>
    <property type="molecule type" value="Genomic_DNA"/>
</dbReference>
<protein>
    <submittedName>
        <fullName evidence="2">Uncharacterized protein</fullName>
    </submittedName>
</protein>
<sequence>MSLDIRTTKHGDRRRSSSRAWNSRSGLRELRNAGSVRCAASTVYTRARPQCLAAASTRSQRPGNVRPPRQSQKPPCLQTRGPAGDGVWLQDARRVLPAAGMSYTRGLRPWTCLVGRRYPTAPLDAYPLPARFYALAATSAALPSTPETTTPIPRSDTTAAAV</sequence>
<keyword evidence="3" id="KW-1185">Reference proteome</keyword>
<feature type="region of interest" description="Disordered" evidence="1">
    <location>
        <begin position="1"/>
        <end position="23"/>
    </location>
</feature>
<evidence type="ECO:0000313" key="3">
    <source>
        <dbReference type="Proteomes" id="UP000284706"/>
    </source>
</evidence>
<reference evidence="2 3" key="1">
    <citation type="journal article" date="2018" name="Evol. Lett.">
        <title>Horizontal gene cluster transfer increased hallucinogenic mushroom diversity.</title>
        <authorList>
            <person name="Reynolds H.T."/>
            <person name="Vijayakumar V."/>
            <person name="Gluck-Thaler E."/>
            <person name="Korotkin H.B."/>
            <person name="Matheny P.B."/>
            <person name="Slot J.C."/>
        </authorList>
    </citation>
    <scope>NUCLEOTIDE SEQUENCE [LARGE SCALE GENOMIC DNA]</scope>
    <source>
        <strain evidence="2 3">SRW20</strain>
    </source>
</reference>
<organism evidence="2 3">
    <name type="scientific">Gymnopilus dilepis</name>
    <dbReference type="NCBI Taxonomy" id="231916"/>
    <lineage>
        <taxon>Eukaryota</taxon>
        <taxon>Fungi</taxon>
        <taxon>Dikarya</taxon>
        <taxon>Basidiomycota</taxon>
        <taxon>Agaricomycotina</taxon>
        <taxon>Agaricomycetes</taxon>
        <taxon>Agaricomycetidae</taxon>
        <taxon>Agaricales</taxon>
        <taxon>Agaricineae</taxon>
        <taxon>Hymenogastraceae</taxon>
        <taxon>Gymnopilus</taxon>
    </lineage>
</organism>
<feature type="region of interest" description="Disordered" evidence="1">
    <location>
        <begin position="143"/>
        <end position="162"/>
    </location>
</feature>
<comment type="caution">
    <text evidence="2">The sequence shown here is derived from an EMBL/GenBank/DDBJ whole genome shotgun (WGS) entry which is preliminary data.</text>
</comment>
<feature type="region of interest" description="Disordered" evidence="1">
    <location>
        <begin position="53"/>
        <end position="84"/>
    </location>
</feature>
<dbReference type="Proteomes" id="UP000284706">
    <property type="component" value="Unassembled WGS sequence"/>
</dbReference>
<evidence type="ECO:0000256" key="1">
    <source>
        <dbReference type="SAM" id="MobiDB-lite"/>
    </source>
</evidence>
<evidence type="ECO:0000313" key="2">
    <source>
        <dbReference type="EMBL" id="PPQ82733.1"/>
    </source>
</evidence>
<name>A0A409WW35_9AGAR</name>
<dbReference type="AlphaFoldDB" id="A0A409WW35"/>